<dbReference type="PIRSF" id="PIRSF002741">
    <property type="entry name" value="MppA"/>
    <property type="match status" value="1"/>
</dbReference>
<accession>A0A1D9MLU2</accession>
<dbReference type="Pfam" id="PF00496">
    <property type="entry name" value="SBP_bac_5"/>
    <property type="match status" value="1"/>
</dbReference>
<evidence type="ECO:0000313" key="3">
    <source>
        <dbReference type="EMBL" id="AOZ73133.1"/>
    </source>
</evidence>
<protein>
    <submittedName>
        <fullName evidence="3">ABC transporter substrate-binding protein</fullName>
    </submittedName>
</protein>
<dbReference type="InterPro" id="IPR030678">
    <property type="entry name" value="Peptide/Ni-bd"/>
</dbReference>
<dbReference type="PANTHER" id="PTHR30290:SF83">
    <property type="entry name" value="ABC TRANSPORTER SUBSTRATE-BINDING PROTEIN"/>
    <property type="match status" value="1"/>
</dbReference>
<keyword evidence="4" id="KW-1185">Reference proteome</keyword>
<proteinExistence type="predicted"/>
<dbReference type="STRING" id="1912795.BK816_07380"/>
<dbReference type="KEGG" id="avu:BK816_07380"/>
<feature type="chain" id="PRO_5009443818" evidence="1">
    <location>
        <begin position="34"/>
        <end position="573"/>
    </location>
</feature>
<name>A0A1D9MLU2_9ACTO</name>
<organism evidence="3 4">
    <name type="scientific">Boudabousia tangfeifanii</name>
    <dbReference type="NCBI Taxonomy" id="1912795"/>
    <lineage>
        <taxon>Bacteria</taxon>
        <taxon>Bacillati</taxon>
        <taxon>Actinomycetota</taxon>
        <taxon>Actinomycetes</taxon>
        <taxon>Actinomycetales</taxon>
        <taxon>Actinomycetaceae</taxon>
        <taxon>Boudabousia</taxon>
    </lineage>
</organism>
<evidence type="ECO:0000256" key="1">
    <source>
        <dbReference type="SAM" id="SignalP"/>
    </source>
</evidence>
<sequence>MTTNTNSKSTKLRRLGAVVFALPLFLGACGAQAQLGVDGPTALEPHELPQIEPVTKGGHLTILDSAKDPGFDPAKSQSLAITSAGLVHRRLTTWEILPGKDPQVVPDLATDTGKVSEDGKTWTYHLKKGLKFSDGSPITAKEIKYGVERSFAPTLSGGLGYHKSLLAGTDKYEGPYSGQHLDSIETPDDYTIIFHLVRPYGDWPWIVSLPAFSPVPPAKDNPEGYSRAPIASGPYEIKNYRTGVEVQMVRNKYWDQDDVRLAGPDSITFKLGNDPVVSAQKLISAQNQYADTFSSSKVPAAQLITAAQSPAVGQRLQIADAGPLLYLAINTQRITDLHVRRAFNYAMDKSAVVKAAGGALAGKISSTLITPGISGFEQYDLYPAPPTGDLEAAKAELDKAKDKPTGPLVLLTKNKSEDVLRCEAIARSLEKLGFKVRIEPVESSVYSERTTQGDGNSYDLALASWNPDFPSAGANLQPLFASSEVGNGGVNRSRFKDPQIDQIIEKASATFNQAEAAKLWHEADKAIMEKAPVVPLNYQRFSYLRGRNVTNFFVPGFPSYPNYLIIGLKNDSK</sequence>
<dbReference type="InterPro" id="IPR039424">
    <property type="entry name" value="SBP_5"/>
</dbReference>
<dbReference type="CDD" id="cd08506">
    <property type="entry name" value="PBP2_clavulanate_OppA2"/>
    <property type="match status" value="1"/>
</dbReference>
<dbReference type="AlphaFoldDB" id="A0A1D9MLU2"/>
<dbReference type="Proteomes" id="UP000176288">
    <property type="component" value="Chromosome"/>
</dbReference>
<feature type="signal peptide" evidence="1">
    <location>
        <begin position="1"/>
        <end position="33"/>
    </location>
</feature>
<dbReference type="Gene3D" id="3.40.190.10">
    <property type="entry name" value="Periplasmic binding protein-like II"/>
    <property type="match status" value="1"/>
</dbReference>
<feature type="domain" description="Solute-binding protein family 5" evidence="2">
    <location>
        <begin position="103"/>
        <end position="486"/>
    </location>
</feature>
<reference evidence="3 4" key="1">
    <citation type="submission" date="2016-10" db="EMBL/GenBank/DDBJ databases">
        <title>Actinomyces aegypiusis sp. nov., isolated from the Aegypius monachus in Qinghai Tibet Plateau China.</title>
        <authorList>
            <person name="Wang Y."/>
        </authorList>
    </citation>
    <scope>NUCLEOTIDE SEQUENCE [LARGE SCALE GENOMIC DNA]</scope>
    <source>
        <strain evidence="3 4">VUL4_3</strain>
    </source>
</reference>
<dbReference type="GO" id="GO:0042597">
    <property type="term" value="C:periplasmic space"/>
    <property type="evidence" value="ECO:0007669"/>
    <property type="project" value="UniProtKB-ARBA"/>
</dbReference>
<dbReference type="EMBL" id="CP017812">
    <property type="protein sequence ID" value="AOZ73133.1"/>
    <property type="molecule type" value="Genomic_DNA"/>
</dbReference>
<keyword evidence="1" id="KW-0732">Signal</keyword>
<gene>
    <name evidence="3" type="ORF">BK816_07380</name>
</gene>
<dbReference type="PANTHER" id="PTHR30290">
    <property type="entry name" value="PERIPLASMIC BINDING COMPONENT OF ABC TRANSPORTER"/>
    <property type="match status" value="1"/>
</dbReference>
<dbReference type="GO" id="GO:0043190">
    <property type="term" value="C:ATP-binding cassette (ABC) transporter complex"/>
    <property type="evidence" value="ECO:0007669"/>
    <property type="project" value="InterPro"/>
</dbReference>
<dbReference type="Gene3D" id="3.10.105.10">
    <property type="entry name" value="Dipeptide-binding Protein, Domain 3"/>
    <property type="match status" value="1"/>
</dbReference>
<dbReference type="GO" id="GO:1904680">
    <property type="term" value="F:peptide transmembrane transporter activity"/>
    <property type="evidence" value="ECO:0007669"/>
    <property type="project" value="TreeGrafter"/>
</dbReference>
<dbReference type="SUPFAM" id="SSF53850">
    <property type="entry name" value="Periplasmic binding protein-like II"/>
    <property type="match status" value="1"/>
</dbReference>
<dbReference type="InterPro" id="IPR000914">
    <property type="entry name" value="SBP_5_dom"/>
</dbReference>
<evidence type="ECO:0000259" key="2">
    <source>
        <dbReference type="Pfam" id="PF00496"/>
    </source>
</evidence>
<dbReference type="GO" id="GO:0015833">
    <property type="term" value="P:peptide transport"/>
    <property type="evidence" value="ECO:0007669"/>
    <property type="project" value="TreeGrafter"/>
</dbReference>
<evidence type="ECO:0000313" key="4">
    <source>
        <dbReference type="Proteomes" id="UP000176288"/>
    </source>
</evidence>
<dbReference type="RefSeq" id="WP_071164596.1">
    <property type="nucleotide sequence ID" value="NZ_CP017812.1"/>
</dbReference>
<dbReference type="OrthoDB" id="9801912at2"/>